<reference evidence="1 2" key="1">
    <citation type="submission" date="2018-06" db="EMBL/GenBank/DDBJ databases">
        <authorList>
            <consortium name="Pathogen Informatics"/>
            <person name="Doyle S."/>
        </authorList>
    </citation>
    <scope>NUCLEOTIDE SEQUENCE [LARGE SCALE GENOMIC DNA]</scope>
    <source>
        <strain evidence="1 2">NCTC11978</strain>
    </source>
</reference>
<protein>
    <submittedName>
        <fullName evidence="1">Uncharacterized protein</fullName>
    </submittedName>
</protein>
<proteinExistence type="predicted"/>
<accession>A0A378IXU9</accession>
<evidence type="ECO:0000313" key="2">
    <source>
        <dbReference type="Proteomes" id="UP000254033"/>
    </source>
</evidence>
<sequence length="70" mass="7976">MSISQQVTEALDCRKIEYNRNESIVKCVEFAKQMEAIGLLNPERQSSADLLENGINQLKLYTPSFINLTK</sequence>
<gene>
    <name evidence="1" type="ORF">NCTC11978_02938</name>
</gene>
<dbReference type="RefSeq" id="WP_147281892.1">
    <property type="nucleotide sequence ID" value="NZ_UGNY01000001.1"/>
</dbReference>
<name>A0A378IXU9_9GAMM</name>
<dbReference type="Proteomes" id="UP000254033">
    <property type="component" value="Unassembled WGS sequence"/>
</dbReference>
<organism evidence="1 2">
    <name type="scientific">Legionella feeleii</name>
    <dbReference type="NCBI Taxonomy" id="453"/>
    <lineage>
        <taxon>Bacteria</taxon>
        <taxon>Pseudomonadati</taxon>
        <taxon>Pseudomonadota</taxon>
        <taxon>Gammaproteobacteria</taxon>
        <taxon>Legionellales</taxon>
        <taxon>Legionellaceae</taxon>
        <taxon>Legionella</taxon>
    </lineage>
</organism>
<evidence type="ECO:0000313" key="1">
    <source>
        <dbReference type="EMBL" id="STX39732.1"/>
    </source>
</evidence>
<dbReference type="AlphaFoldDB" id="A0A378IXU9"/>
<dbReference type="EMBL" id="UGNY01000001">
    <property type="protein sequence ID" value="STX39732.1"/>
    <property type="molecule type" value="Genomic_DNA"/>
</dbReference>